<evidence type="ECO:0000256" key="4">
    <source>
        <dbReference type="ARBA" id="ARBA00022452"/>
    </source>
</evidence>
<dbReference type="InterPro" id="IPR034746">
    <property type="entry name" value="POTRA"/>
</dbReference>
<evidence type="ECO:0000256" key="3">
    <source>
        <dbReference type="ARBA" id="ARBA00022448"/>
    </source>
</evidence>
<protein>
    <submittedName>
        <fullName evidence="11">Hemolysin activator protein Hec</fullName>
    </submittedName>
</protein>
<dbReference type="InterPro" id="IPR013686">
    <property type="entry name" value="Polypept-transport_assoc_ShlB"/>
</dbReference>
<keyword evidence="9" id="KW-0732">Signal</keyword>
<dbReference type="PANTHER" id="PTHR34597:SF3">
    <property type="entry name" value="OUTER MEMBRANE TRANSPORTER CDIB"/>
    <property type="match status" value="1"/>
</dbReference>
<keyword evidence="5" id="KW-0812">Transmembrane</keyword>
<proteinExistence type="inferred from homology"/>
<gene>
    <name evidence="11" type="ORF">CER18_08640</name>
</gene>
<dbReference type="Pfam" id="PF03865">
    <property type="entry name" value="ShlB"/>
    <property type="match status" value="1"/>
</dbReference>
<dbReference type="EMBL" id="NJGE01000029">
    <property type="protein sequence ID" value="PIT68028.1"/>
    <property type="molecule type" value="Genomic_DNA"/>
</dbReference>
<dbReference type="GO" id="GO:0098046">
    <property type="term" value="C:type V protein secretion system complex"/>
    <property type="evidence" value="ECO:0007669"/>
    <property type="project" value="TreeGrafter"/>
</dbReference>
<evidence type="ECO:0000313" key="11">
    <source>
        <dbReference type="EMBL" id="PIT68028.1"/>
    </source>
</evidence>
<dbReference type="Proteomes" id="UP000229839">
    <property type="component" value="Unassembled WGS sequence"/>
</dbReference>
<keyword evidence="6" id="KW-0653">Protein transport</keyword>
<organism evidence="11 12">
    <name type="scientific">Bartonella tribocorum</name>
    <dbReference type="NCBI Taxonomy" id="85701"/>
    <lineage>
        <taxon>Bacteria</taxon>
        <taxon>Pseudomonadati</taxon>
        <taxon>Pseudomonadota</taxon>
        <taxon>Alphaproteobacteria</taxon>
        <taxon>Hyphomicrobiales</taxon>
        <taxon>Bartonellaceae</taxon>
        <taxon>Bartonella</taxon>
    </lineage>
</organism>
<reference evidence="11 12" key="1">
    <citation type="submission" date="2017-06" db="EMBL/GenBank/DDBJ databases">
        <title>Draft genome of Bartonella tribocorum strain L103, isolated from a rodent in Laos.</title>
        <authorList>
            <person name="Hadjadj L."/>
            <person name="Jiyipong T."/>
            <person name="Morand S."/>
            <person name="Diene S.M."/>
            <person name="Rolain J.-M."/>
        </authorList>
    </citation>
    <scope>NUCLEOTIDE SEQUENCE [LARGE SCALE GENOMIC DNA]</scope>
    <source>
        <strain evidence="11 12">L103</strain>
    </source>
</reference>
<dbReference type="Pfam" id="PF17287">
    <property type="entry name" value="POTRA_3"/>
    <property type="match status" value="1"/>
</dbReference>
<accession>A0A2N9Y8J5</accession>
<evidence type="ECO:0000256" key="8">
    <source>
        <dbReference type="ARBA" id="ARBA00023237"/>
    </source>
</evidence>
<dbReference type="InterPro" id="IPR051544">
    <property type="entry name" value="TPS_OM_transporter"/>
</dbReference>
<dbReference type="PROSITE" id="PS51779">
    <property type="entry name" value="POTRA"/>
    <property type="match status" value="1"/>
</dbReference>
<keyword evidence="4" id="KW-1134">Transmembrane beta strand</keyword>
<dbReference type="PIRSF" id="PIRSF029745">
    <property type="entry name" value="FhaC"/>
    <property type="match status" value="1"/>
</dbReference>
<keyword evidence="8" id="KW-0998">Cell outer membrane</keyword>
<feature type="chain" id="PRO_5014828688" evidence="9">
    <location>
        <begin position="24"/>
        <end position="587"/>
    </location>
</feature>
<dbReference type="InterPro" id="IPR027282">
    <property type="entry name" value="TPS"/>
</dbReference>
<dbReference type="GO" id="GO:0008320">
    <property type="term" value="F:protein transmembrane transporter activity"/>
    <property type="evidence" value="ECO:0007669"/>
    <property type="project" value="TreeGrafter"/>
</dbReference>
<dbReference type="AlphaFoldDB" id="A0A2N9Y8J5"/>
<dbReference type="GO" id="GO:0009279">
    <property type="term" value="C:cell outer membrane"/>
    <property type="evidence" value="ECO:0007669"/>
    <property type="project" value="UniProtKB-SubCell"/>
</dbReference>
<comment type="similarity">
    <text evidence="2">Belongs to the TPS (TC 1.B.20) family.</text>
</comment>
<dbReference type="Gene3D" id="2.40.160.50">
    <property type="entry name" value="membrane protein fhac: a member of the omp85/tpsb transporter family"/>
    <property type="match status" value="1"/>
</dbReference>
<dbReference type="GO" id="GO:0046819">
    <property type="term" value="P:protein secretion by the type V secretion system"/>
    <property type="evidence" value="ECO:0007669"/>
    <property type="project" value="TreeGrafter"/>
</dbReference>
<feature type="domain" description="POTRA" evidence="10">
    <location>
        <begin position="80"/>
        <end position="155"/>
    </location>
</feature>
<evidence type="ECO:0000256" key="2">
    <source>
        <dbReference type="ARBA" id="ARBA00009055"/>
    </source>
</evidence>
<evidence type="ECO:0000256" key="1">
    <source>
        <dbReference type="ARBA" id="ARBA00004442"/>
    </source>
</evidence>
<dbReference type="OrthoDB" id="290122at2"/>
<evidence type="ECO:0000256" key="5">
    <source>
        <dbReference type="ARBA" id="ARBA00022692"/>
    </source>
</evidence>
<feature type="signal peptide" evidence="9">
    <location>
        <begin position="1"/>
        <end position="23"/>
    </location>
</feature>
<comment type="caution">
    <text evidence="11">The sequence shown here is derived from an EMBL/GenBank/DDBJ whole genome shotgun (WGS) entry which is preliminary data.</text>
</comment>
<dbReference type="Gene3D" id="3.10.20.310">
    <property type="entry name" value="membrane protein fhac"/>
    <property type="match status" value="1"/>
</dbReference>
<evidence type="ECO:0000313" key="12">
    <source>
        <dbReference type="Proteomes" id="UP000229839"/>
    </source>
</evidence>
<dbReference type="PANTHER" id="PTHR34597">
    <property type="entry name" value="SLR1661 PROTEIN"/>
    <property type="match status" value="1"/>
</dbReference>
<evidence type="ECO:0000256" key="6">
    <source>
        <dbReference type="ARBA" id="ARBA00022927"/>
    </source>
</evidence>
<dbReference type="InterPro" id="IPR035251">
    <property type="entry name" value="ShlB_POTRA"/>
</dbReference>
<sequence>MGRFFFTFIFAVFLCFFSLASFAESIREQAIDQSERIQRQQTQEQRFQRLHRRNATHEILLQDDNESTVFQSDSTPKNCLLIKSIEFVGAQLISLTHLHNTISFWEGRCLGIAEINKVLKAVTKLYMKRGYIAVRAYLPEQDLRGGRLKIVVVEGQVEDITLEGHKVERQYQGEIITAFPNLVGQPAHLRSIEQGLDQINRLFSRHATINLGAGDAPGGSILDIHIDKQKPWLFTLSSDNLGAKATGLYQTRVSFSFDDLLGINDQWSFSYQRSMNGGPYHFFGKRPNSDTITGSFSIPYGYWTVGFDGSWSQYHSSIKGIFSDIMTSGKSLSLTPWLSRVIDRDQEGKTWITGRLTWKYSDNFIMGSRVDVSSRKLAIATLELDHSRKWMGGELSAHIGFHKGLAILGAYDDKEQETSTKNAPKGQFSKLSFSLGYARPFSLKQYNFRYNTLLSGQLSPDTLFSSEQLSLGGSSSVRGVREAVYYGNNGVFWRNELSLLLPGFSSKMGRRFMSQFAPYMALDLGMVANAPLRNSFGGSLVGTTLGFHASGEILDMDLSYSNILTQSTPREQGNATGLFQVRTLLRF</sequence>
<name>A0A2N9Y8J5_9HYPH</name>
<dbReference type="InterPro" id="IPR005565">
    <property type="entry name" value="Hemolysn_activator_HlyB_C"/>
</dbReference>
<keyword evidence="3" id="KW-0813">Transport</keyword>
<dbReference type="RefSeq" id="WP_100129603.1">
    <property type="nucleotide sequence ID" value="NZ_CADDYI010000023.1"/>
</dbReference>
<comment type="subcellular location">
    <subcellularLocation>
        <location evidence="1">Cell outer membrane</location>
    </subcellularLocation>
</comment>
<keyword evidence="7" id="KW-0472">Membrane</keyword>
<dbReference type="Pfam" id="PF08479">
    <property type="entry name" value="POTRA_2"/>
    <property type="match status" value="1"/>
</dbReference>
<evidence type="ECO:0000256" key="9">
    <source>
        <dbReference type="SAM" id="SignalP"/>
    </source>
</evidence>
<dbReference type="STRING" id="85701.BM1374166_00359"/>
<evidence type="ECO:0000259" key="10">
    <source>
        <dbReference type="PROSITE" id="PS51779"/>
    </source>
</evidence>
<evidence type="ECO:0000256" key="7">
    <source>
        <dbReference type="ARBA" id="ARBA00023136"/>
    </source>
</evidence>